<dbReference type="OrthoDB" id="282899at2"/>
<keyword evidence="4" id="KW-0653">Protein transport</keyword>
<feature type="compositionally biased region" description="Polar residues" evidence="8">
    <location>
        <begin position="77"/>
        <end position="87"/>
    </location>
</feature>
<dbReference type="Proteomes" id="UP000323917">
    <property type="component" value="Chromosome"/>
</dbReference>
<proteinExistence type="predicted"/>
<evidence type="ECO:0000313" key="11">
    <source>
        <dbReference type="Proteomes" id="UP000323917"/>
    </source>
</evidence>
<gene>
    <name evidence="10" type="primary">tatB</name>
    <name evidence="10" type="ORF">Pr1d_35130</name>
</gene>
<dbReference type="EMBL" id="CP042913">
    <property type="protein sequence ID" value="QEG36202.1"/>
    <property type="molecule type" value="Genomic_DNA"/>
</dbReference>
<evidence type="ECO:0000256" key="6">
    <source>
        <dbReference type="ARBA" id="ARBA00023010"/>
    </source>
</evidence>
<dbReference type="GO" id="GO:0015031">
    <property type="term" value="P:protein transport"/>
    <property type="evidence" value="ECO:0007669"/>
    <property type="project" value="UniProtKB-KW"/>
</dbReference>
<sequence length="135" mass="14994">MCHASLLFGFISPSPGEMMLIVLVALLLYGGDLPKVARSWGKYLSEFRKGLSGIQNEFNHAIYDDEPRRISYHESEYNNPQYDSPTYSEPDYSGRESVVNSTLDNVTTSDDSGSDDSTSEQATPSETPVDRPECT</sequence>
<keyword evidence="6" id="KW-0811">Translocation</keyword>
<dbReference type="GO" id="GO:0016020">
    <property type="term" value="C:membrane"/>
    <property type="evidence" value="ECO:0007669"/>
    <property type="project" value="UniProtKB-ARBA"/>
</dbReference>
<evidence type="ECO:0000256" key="9">
    <source>
        <dbReference type="SAM" id="Phobius"/>
    </source>
</evidence>
<organism evidence="10 11">
    <name type="scientific">Bythopirellula goksoeyrii</name>
    <dbReference type="NCBI Taxonomy" id="1400387"/>
    <lineage>
        <taxon>Bacteria</taxon>
        <taxon>Pseudomonadati</taxon>
        <taxon>Planctomycetota</taxon>
        <taxon>Planctomycetia</taxon>
        <taxon>Pirellulales</taxon>
        <taxon>Lacipirellulaceae</taxon>
        <taxon>Bythopirellula</taxon>
    </lineage>
</organism>
<evidence type="ECO:0000256" key="8">
    <source>
        <dbReference type="SAM" id="MobiDB-lite"/>
    </source>
</evidence>
<dbReference type="AlphaFoldDB" id="A0A5B9QF91"/>
<keyword evidence="5 9" id="KW-1133">Transmembrane helix</keyword>
<name>A0A5B9QF91_9BACT</name>
<evidence type="ECO:0000256" key="7">
    <source>
        <dbReference type="ARBA" id="ARBA00023136"/>
    </source>
</evidence>
<dbReference type="Gene3D" id="1.20.5.3310">
    <property type="match status" value="1"/>
</dbReference>
<feature type="region of interest" description="Disordered" evidence="8">
    <location>
        <begin position="71"/>
        <end position="135"/>
    </location>
</feature>
<dbReference type="Pfam" id="PF02416">
    <property type="entry name" value="TatA_B_E"/>
    <property type="match status" value="1"/>
</dbReference>
<keyword evidence="7 9" id="KW-0472">Membrane</keyword>
<feature type="transmembrane region" description="Helical" evidence="9">
    <location>
        <begin position="6"/>
        <end position="29"/>
    </location>
</feature>
<evidence type="ECO:0000256" key="2">
    <source>
        <dbReference type="ARBA" id="ARBA00022448"/>
    </source>
</evidence>
<dbReference type="RefSeq" id="WP_148074580.1">
    <property type="nucleotide sequence ID" value="NZ_CP042913.1"/>
</dbReference>
<evidence type="ECO:0000256" key="1">
    <source>
        <dbReference type="ARBA" id="ARBA00004167"/>
    </source>
</evidence>
<keyword evidence="3 9" id="KW-0812">Transmembrane</keyword>
<dbReference type="InterPro" id="IPR003369">
    <property type="entry name" value="TatA/B/E"/>
</dbReference>
<dbReference type="KEGG" id="bgok:Pr1d_35130"/>
<evidence type="ECO:0000256" key="3">
    <source>
        <dbReference type="ARBA" id="ARBA00022692"/>
    </source>
</evidence>
<keyword evidence="2" id="KW-0813">Transport</keyword>
<evidence type="ECO:0000256" key="5">
    <source>
        <dbReference type="ARBA" id="ARBA00022989"/>
    </source>
</evidence>
<reference evidence="10 11" key="1">
    <citation type="submission" date="2019-08" db="EMBL/GenBank/DDBJ databases">
        <title>Deep-cultivation of Planctomycetes and their phenomic and genomic characterization uncovers novel biology.</title>
        <authorList>
            <person name="Wiegand S."/>
            <person name="Jogler M."/>
            <person name="Boedeker C."/>
            <person name="Pinto D."/>
            <person name="Vollmers J."/>
            <person name="Rivas-Marin E."/>
            <person name="Kohn T."/>
            <person name="Peeters S.H."/>
            <person name="Heuer A."/>
            <person name="Rast P."/>
            <person name="Oberbeckmann S."/>
            <person name="Bunk B."/>
            <person name="Jeske O."/>
            <person name="Meyerdierks A."/>
            <person name="Storesund J.E."/>
            <person name="Kallscheuer N."/>
            <person name="Luecker S."/>
            <person name="Lage O.M."/>
            <person name="Pohl T."/>
            <person name="Merkel B.J."/>
            <person name="Hornburger P."/>
            <person name="Mueller R.-W."/>
            <person name="Bruemmer F."/>
            <person name="Labrenz M."/>
            <person name="Spormann A.M."/>
            <person name="Op den Camp H."/>
            <person name="Overmann J."/>
            <person name="Amann R."/>
            <person name="Jetten M.S.M."/>
            <person name="Mascher T."/>
            <person name="Medema M.H."/>
            <person name="Devos D.P."/>
            <person name="Kaster A.-K."/>
            <person name="Ovreas L."/>
            <person name="Rohde M."/>
            <person name="Galperin M.Y."/>
            <person name="Jogler C."/>
        </authorList>
    </citation>
    <scope>NUCLEOTIDE SEQUENCE [LARGE SCALE GENOMIC DNA]</scope>
    <source>
        <strain evidence="10 11">Pr1d</strain>
    </source>
</reference>
<keyword evidence="11" id="KW-1185">Reference proteome</keyword>
<protein>
    <submittedName>
        <fullName evidence="10">Sec-independent protein translocase protein TatB</fullName>
    </submittedName>
</protein>
<accession>A0A5B9QF91</accession>
<evidence type="ECO:0000313" key="10">
    <source>
        <dbReference type="EMBL" id="QEG36202.1"/>
    </source>
</evidence>
<comment type="subcellular location">
    <subcellularLocation>
        <location evidence="1">Membrane</location>
        <topology evidence="1">Single-pass membrane protein</topology>
    </subcellularLocation>
</comment>
<evidence type="ECO:0000256" key="4">
    <source>
        <dbReference type="ARBA" id="ARBA00022927"/>
    </source>
</evidence>